<accession>A0A1A9V2S6</accession>
<dbReference type="VEuPathDB" id="VectorBase:GAUT023902"/>
<dbReference type="Proteomes" id="UP000078200">
    <property type="component" value="Unassembled WGS sequence"/>
</dbReference>
<keyword evidence="3" id="KW-1185">Reference proteome</keyword>
<dbReference type="STRING" id="7395.A0A1A9V2S6"/>
<name>A0A1A9V2S6_GLOAU</name>
<sequence length="262" mass="31158">MDIFQRTCCKEFKEPEKEEEIEIFEAESAPGTEEEEQAVEEEEKPINMSALFEELECMKRRIQMMQLRIKSLMMDEECPEEECVDLGVLLTCSENKEICELQKNHHKLQCQINELIRCCKEAKEQIKDLRLRMCAKAREILQLQKLTATLVTWKNTLEFEFGKCIERFEYLKHVKAEWEEVNAKFETQKVCYAELEGTFLPKACFLQEKKLFMASINEIKQTLSELYNYQMNRLEEFEKRLPLLSSNEVILHLLLHLQPRTI</sequence>
<keyword evidence="1" id="KW-0175">Coiled coil</keyword>
<proteinExistence type="predicted"/>
<protein>
    <submittedName>
        <fullName evidence="2">Uncharacterized protein</fullName>
    </submittedName>
</protein>
<dbReference type="Pfam" id="PF15960">
    <property type="entry name" value="DUF4763"/>
    <property type="match status" value="1"/>
</dbReference>
<evidence type="ECO:0000313" key="2">
    <source>
        <dbReference type="EnsemblMetazoa" id="GAUT023902-PA"/>
    </source>
</evidence>
<dbReference type="SUPFAM" id="SSF55666">
    <property type="entry name" value="Ribonuclease PH domain 2-like"/>
    <property type="match status" value="1"/>
</dbReference>
<organism evidence="2 3">
    <name type="scientific">Glossina austeni</name>
    <name type="common">Savannah tsetse fly</name>
    <dbReference type="NCBI Taxonomy" id="7395"/>
    <lineage>
        <taxon>Eukaryota</taxon>
        <taxon>Metazoa</taxon>
        <taxon>Ecdysozoa</taxon>
        <taxon>Arthropoda</taxon>
        <taxon>Hexapoda</taxon>
        <taxon>Insecta</taxon>
        <taxon>Pterygota</taxon>
        <taxon>Neoptera</taxon>
        <taxon>Endopterygota</taxon>
        <taxon>Diptera</taxon>
        <taxon>Brachycera</taxon>
        <taxon>Muscomorpha</taxon>
        <taxon>Hippoboscoidea</taxon>
        <taxon>Glossinidae</taxon>
        <taxon>Glossina</taxon>
    </lineage>
</organism>
<reference evidence="2" key="1">
    <citation type="submission" date="2020-05" db="UniProtKB">
        <authorList>
            <consortium name="EnsemblMetazoa"/>
        </authorList>
    </citation>
    <scope>IDENTIFICATION</scope>
    <source>
        <strain evidence="2">TTRI</strain>
    </source>
</reference>
<dbReference type="AlphaFoldDB" id="A0A1A9V2S6"/>
<evidence type="ECO:0000256" key="1">
    <source>
        <dbReference type="SAM" id="Coils"/>
    </source>
</evidence>
<dbReference type="InterPro" id="IPR031883">
    <property type="entry name" value="DUF4763"/>
</dbReference>
<evidence type="ECO:0000313" key="3">
    <source>
        <dbReference type="Proteomes" id="UP000078200"/>
    </source>
</evidence>
<dbReference type="EnsemblMetazoa" id="GAUT023902-RA">
    <property type="protein sequence ID" value="GAUT023902-PA"/>
    <property type="gene ID" value="GAUT023902"/>
</dbReference>
<dbReference type="InterPro" id="IPR036345">
    <property type="entry name" value="ExoRNase_PH_dom2_sf"/>
</dbReference>
<feature type="coiled-coil region" evidence="1">
    <location>
        <begin position="105"/>
        <end position="132"/>
    </location>
</feature>